<evidence type="ECO:0000256" key="2">
    <source>
        <dbReference type="SAM" id="Phobius"/>
    </source>
</evidence>
<keyword evidence="1" id="KW-0997">Cell inner membrane</keyword>
<dbReference type="PANTHER" id="PTHR35813">
    <property type="entry name" value="INNER MEMBRANE PROTEIN YBAN"/>
    <property type="match status" value="1"/>
</dbReference>
<dbReference type="Pfam" id="PF04304">
    <property type="entry name" value="DUF454"/>
    <property type="match status" value="1"/>
</dbReference>
<evidence type="ECO:0000313" key="3">
    <source>
        <dbReference type="EMBL" id="NLR22010.1"/>
    </source>
</evidence>
<dbReference type="GO" id="GO:0005886">
    <property type="term" value="C:plasma membrane"/>
    <property type="evidence" value="ECO:0007669"/>
    <property type="project" value="UniProtKB-SubCell"/>
</dbReference>
<dbReference type="Proteomes" id="UP000646877">
    <property type="component" value="Unassembled WGS sequence"/>
</dbReference>
<name>A0A8I2KLC7_9GAMM</name>
<evidence type="ECO:0000313" key="6">
    <source>
        <dbReference type="Proteomes" id="UP001304419"/>
    </source>
</evidence>
<feature type="transmembrane region" description="Helical" evidence="2">
    <location>
        <begin position="104"/>
        <end position="122"/>
    </location>
</feature>
<reference evidence="3" key="1">
    <citation type="submission" date="2019-10" db="EMBL/GenBank/DDBJ databases">
        <authorList>
            <person name="Paulsen S."/>
        </authorList>
    </citation>
    <scope>NUCLEOTIDE SEQUENCE</scope>
    <source>
        <strain evidence="3">LMG 19692</strain>
    </source>
</reference>
<dbReference type="InterPro" id="IPR007401">
    <property type="entry name" value="DUF454"/>
</dbReference>
<keyword evidence="2" id="KW-0812">Transmembrane</keyword>
<dbReference type="RefSeq" id="WP_039493312.1">
    <property type="nucleotide sequence ID" value="NZ_CBCSDF010000016.1"/>
</dbReference>
<accession>A0A8I2KLC7</accession>
<dbReference type="Proteomes" id="UP001304419">
    <property type="component" value="Chromosome 1"/>
</dbReference>
<dbReference type="PIRSF" id="PIRSF016789">
    <property type="entry name" value="DUF454"/>
    <property type="match status" value="1"/>
</dbReference>
<dbReference type="EMBL" id="CP137578">
    <property type="protein sequence ID" value="WOX28574.1"/>
    <property type="molecule type" value="Genomic_DNA"/>
</dbReference>
<dbReference type="EMBL" id="WEIA01000006">
    <property type="protein sequence ID" value="NLR22010.1"/>
    <property type="molecule type" value="Genomic_DNA"/>
</dbReference>
<keyword evidence="1" id="KW-1003">Cell membrane</keyword>
<evidence type="ECO:0000313" key="5">
    <source>
        <dbReference type="Proteomes" id="UP000646877"/>
    </source>
</evidence>
<comment type="subcellular location">
    <subcellularLocation>
        <location evidence="1">Cell inner membrane</location>
        <topology evidence="1">Multi-pass membrane protein</topology>
    </subcellularLocation>
</comment>
<dbReference type="AlphaFoldDB" id="A0A8I2KLC7"/>
<keyword evidence="2" id="KW-1133">Transmembrane helix</keyword>
<keyword evidence="6" id="KW-1185">Reference proteome</keyword>
<feature type="transmembrane region" description="Helical" evidence="2">
    <location>
        <begin position="12"/>
        <end position="31"/>
    </location>
</feature>
<proteinExistence type="predicted"/>
<gene>
    <name evidence="3" type="ORF">F9Y85_11895</name>
    <name evidence="4" type="ORF">R5H13_18460</name>
</gene>
<dbReference type="PANTHER" id="PTHR35813:SF1">
    <property type="entry name" value="INNER MEMBRANE PROTEIN YBAN"/>
    <property type="match status" value="1"/>
</dbReference>
<organism evidence="3 5">
    <name type="scientific">Pseudoalteromonas maricaloris</name>
    <dbReference type="NCBI Taxonomy" id="184924"/>
    <lineage>
        <taxon>Bacteria</taxon>
        <taxon>Pseudomonadati</taxon>
        <taxon>Pseudomonadota</taxon>
        <taxon>Gammaproteobacteria</taxon>
        <taxon>Alteromonadales</taxon>
        <taxon>Pseudoalteromonadaceae</taxon>
        <taxon>Pseudoalteromonas</taxon>
    </lineage>
</organism>
<protein>
    <recommendedName>
        <fullName evidence="1">Inner membrane protein</fullName>
    </recommendedName>
</protein>
<evidence type="ECO:0000313" key="4">
    <source>
        <dbReference type="EMBL" id="WOX28574.1"/>
    </source>
</evidence>
<evidence type="ECO:0000256" key="1">
    <source>
        <dbReference type="PIRNR" id="PIRNR016789"/>
    </source>
</evidence>
<keyword evidence="1 2" id="KW-0472">Membrane</keyword>
<sequence length="136" mass="14984">MRKKIPLFNRCFWLHVAGIVFVGLGFIGMALPVMPTTIFFILALACFTRSSPKLENWLLTHPKFGPSLLAWRQHQVIPIKGKIGAAVGMSVGLLALSFSGAPVWVVWSVAITEAAVLSYIFTRPSVIPMDVKQPHL</sequence>
<reference evidence="4 6" key="2">
    <citation type="submission" date="2023-10" db="EMBL/GenBank/DDBJ databases">
        <title>To unveil natural product biosynthetic capacity in Pseudoalteromonas.</title>
        <authorList>
            <person name="Wang J."/>
        </authorList>
    </citation>
    <scope>NUCLEOTIDE SEQUENCE [LARGE SCALE GENOMIC DNA]</scope>
    <source>
        <strain evidence="4 6">DSM 15914</strain>
    </source>
</reference>